<dbReference type="HOGENOM" id="CLU_762476_0_0_10"/>
<dbReference type="KEGG" id="mro:MROS_2497"/>
<dbReference type="InterPro" id="IPR051608">
    <property type="entry name" value="RQC_Subunit_NEMF"/>
</dbReference>
<protein>
    <submittedName>
        <fullName evidence="3">RNA-binding protein snRNP</fullName>
    </submittedName>
</protein>
<keyword evidence="4" id="KW-1185">Reference proteome</keyword>
<dbReference type="GO" id="GO:0000049">
    <property type="term" value="F:tRNA binding"/>
    <property type="evidence" value="ECO:0007669"/>
    <property type="project" value="TreeGrafter"/>
</dbReference>
<reference evidence="3 4" key="1">
    <citation type="journal article" date="2013" name="PLoS ONE">
        <title>Genomic analysis of Melioribacter roseus, facultatively anaerobic organotrophic bacterium representing a novel deep lineage within Bacteriodetes/Chlorobi group.</title>
        <authorList>
            <person name="Kadnikov V.V."/>
            <person name="Mardanov A.V."/>
            <person name="Podosokorskaya O.A."/>
            <person name="Gavrilov S.N."/>
            <person name="Kublanov I.V."/>
            <person name="Beletsky A.V."/>
            <person name="Bonch-Osmolovskaya E.A."/>
            <person name="Ravin N.V."/>
        </authorList>
    </citation>
    <scope>NUCLEOTIDE SEQUENCE [LARGE SCALE GENOMIC DNA]</scope>
    <source>
        <strain evidence="4">JCM 17771 / P3M-2</strain>
    </source>
</reference>
<evidence type="ECO:0000256" key="1">
    <source>
        <dbReference type="SAM" id="Coils"/>
    </source>
</evidence>
<dbReference type="PANTHER" id="PTHR15239">
    <property type="entry name" value="NUCLEAR EXPORT MEDIATOR FACTOR NEMF"/>
    <property type="match status" value="1"/>
</dbReference>
<dbReference type="Pfam" id="PF05670">
    <property type="entry name" value="NFACT-R_1"/>
    <property type="match status" value="1"/>
</dbReference>
<dbReference type="EMBL" id="CP003557">
    <property type="protein sequence ID" value="AFN75727.1"/>
    <property type="molecule type" value="Genomic_DNA"/>
</dbReference>
<proteinExistence type="predicted"/>
<dbReference type="InterPro" id="IPR008532">
    <property type="entry name" value="NFACT_RNA-bd"/>
</dbReference>
<dbReference type="Proteomes" id="UP000009011">
    <property type="component" value="Chromosome"/>
</dbReference>
<evidence type="ECO:0000313" key="3">
    <source>
        <dbReference type="EMBL" id="AFN75727.1"/>
    </source>
</evidence>
<dbReference type="PANTHER" id="PTHR15239:SF6">
    <property type="entry name" value="RIBOSOME QUALITY CONTROL COMPLEX SUBUNIT NEMF"/>
    <property type="match status" value="1"/>
</dbReference>
<name>I6YYR5_MELRP</name>
<gene>
    <name evidence="3" type="ordered locus">MROS_2497</name>
</gene>
<dbReference type="GO" id="GO:1990112">
    <property type="term" value="C:RQC complex"/>
    <property type="evidence" value="ECO:0007669"/>
    <property type="project" value="TreeGrafter"/>
</dbReference>
<dbReference type="eggNOG" id="COG1293">
    <property type="taxonomic scope" value="Bacteria"/>
</dbReference>
<accession>I6YYR5</accession>
<dbReference type="GO" id="GO:0043023">
    <property type="term" value="F:ribosomal large subunit binding"/>
    <property type="evidence" value="ECO:0007669"/>
    <property type="project" value="TreeGrafter"/>
</dbReference>
<dbReference type="GO" id="GO:0072344">
    <property type="term" value="P:rescue of stalled ribosome"/>
    <property type="evidence" value="ECO:0007669"/>
    <property type="project" value="TreeGrafter"/>
</dbReference>
<sequence length="363" mass="41627">MNNEELTSRYKFIDRKMKTEFLENGVELKSLITDILFNEIIVAKDKSGASLIFQPYTGEVAEIIGKYDSYQEAMNAYLSNYYSLSKEKVLTATLKKHVAGELERMSAKLNNLKSRIEKGSREKEYANYGNLLLMNISALKKGLDKIEAKDMEGNNVTIKLDPKLSPQKNIDRYFEKAKSEKIEYEKSIELYNELKNKYDILKELDEKLNKELTLEELQTIEKQLGIKKKMEMQDKSRPNFRHFIIDGKYNVYVGKDSKNNDELTLRFAKQNDYWFHARSVSGSHVVLRTDNPKEVVPKSVLKKAASIAAFYSKAKTAGLAPVSYTFKKYVVKKKGMEPGKVALLKEEVLLVKPEIPPGCEVVD</sequence>
<organism evidence="3 4">
    <name type="scientific">Melioribacter roseus (strain DSM 23840 / JCM 17771 / VKM B-2668 / P3M-2)</name>
    <dbReference type="NCBI Taxonomy" id="1191523"/>
    <lineage>
        <taxon>Bacteria</taxon>
        <taxon>Pseudomonadati</taxon>
        <taxon>Ignavibacteriota</taxon>
        <taxon>Ignavibacteria</taxon>
        <taxon>Ignavibacteriales</taxon>
        <taxon>Melioribacteraceae</taxon>
        <taxon>Melioribacter</taxon>
    </lineage>
</organism>
<feature type="coiled-coil region" evidence="1">
    <location>
        <begin position="174"/>
        <end position="211"/>
    </location>
</feature>
<dbReference type="AlphaFoldDB" id="I6YYR5"/>
<dbReference type="STRING" id="1191523.MROS_2497"/>
<feature type="domain" description="NFACT RNA-binding" evidence="2">
    <location>
        <begin position="240"/>
        <end position="342"/>
    </location>
</feature>
<feature type="coiled-coil region" evidence="1">
    <location>
        <begin position="95"/>
        <end position="122"/>
    </location>
</feature>
<dbReference type="Pfam" id="PF05833">
    <property type="entry name" value="NFACT_N"/>
    <property type="match status" value="1"/>
</dbReference>
<keyword evidence="1" id="KW-0175">Coiled coil</keyword>
<evidence type="ECO:0000313" key="4">
    <source>
        <dbReference type="Proteomes" id="UP000009011"/>
    </source>
</evidence>
<evidence type="ECO:0000259" key="2">
    <source>
        <dbReference type="Pfam" id="PF05670"/>
    </source>
</evidence>